<feature type="compositionally biased region" description="Basic and acidic residues" evidence="1">
    <location>
        <begin position="1"/>
        <end position="13"/>
    </location>
</feature>
<keyword evidence="4" id="KW-1185">Reference proteome</keyword>
<feature type="compositionally biased region" description="Basic and acidic residues" evidence="1">
    <location>
        <begin position="228"/>
        <end position="262"/>
    </location>
</feature>
<feature type="region of interest" description="Disordered" evidence="1">
    <location>
        <begin position="1"/>
        <end position="89"/>
    </location>
</feature>
<evidence type="ECO:0000259" key="2">
    <source>
        <dbReference type="Pfam" id="PF20233"/>
    </source>
</evidence>
<dbReference type="RefSeq" id="XP_017997484.1">
    <property type="nucleotide sequence ID" value="XM_018144157.1"/>
</dbReference>
<dbReference type="PANTHER" id="PTHR35391">
    <property type="entry name" value="C2H2-TYPE DOMAIN-CONTAINING PROTEIN-RELATED"/>
    <property type="match status" value="1"/>
</dbReference>
<dbReference type="PANTHER" id="PTHR35391:SF5">
    <property type="entry name" value="DUF6590 DOMAIN-CONTAINING PROTEIN"/>
    <property type="match status" value="1"/>
</dbReference>
<evidence type="ECO:0000313" key="3">
    <source>
        <dbReference type="EMBL" id="KPI37521.1"/>
    </source>
</evidence>
<dbReference type="GeneID" id="28736037"/>
<feature type="domain" description="DUF6590" evidence="2">
    <location>
        <begin position="390"/>
        <end position="540"/>
    </location>
</feature>
<sequence length="549" mass="61401">MASERKGKGRHEEDETDLATSSAAPESRVRPSTSTTASRHDNARSDVPRSSRGGGERRAEGRQQHNSTTLFPRNNKQEHYSYSESDESEGYIPRHAEALIKLNPTQNNSKWRDFIKNNPLALEDEDDKRFYFAEAIDALRNSDVARAQSCVRIGTVLHYVGGKKPHQYRRLFDILAGDVADKGQSDAFESSCTTFYNDCKAKSKSAEAKTTGAQSASKSGARTTSGRDSTRHDVSRHDVTRQDDTRQGFRAARRADRHDDLRPPVNFSNLSLGRTLDPQLLPNHRDDEDSPDLPHGGRPLPRPRQDSVTGTKPTITGSRNRHDDDPGSVAGGGKPSQQPRHNPSAGGRETEIESGELDREPSITGPKASAPDEESLDPRFIRRETRKAGNFFKIGRIFAVLEHVEEAKDADYTTEAKWETRTRFGMVLTHIRHFAVVREGHGFCWAVPINTYNGQGLKKRGLRPVHITAHAIIYSTSRPPRPLPQEPAMSKTPIAIDLGQNADELKPSSRINFAQVHTIQHNVRAMNIGRVRDSSSAYFDAYWREHLLR</sequence>
<accession>A0A0N0NJY4</accession>
<feature type="compositionally biased region" description="Polar residues" evidence="1">
    <location>
        <begin position="18"/>
        <end position="37"/>
    </location>
</feature>
<dbReference type="InterPro" id="IPR046497">
    <property type="entry name" value="DUF6590"/>
</dbReference>
<dbReference type="Proteomes" id="UP000038010">
    <property type="component" value="Unassembled WGS sequence"/>
</dbReference>
<feature type="compositionally biased region" description="Basic and acidic residues" evidence="1">
    <location>
        <begin position="348"/>
        <end position="361"/>
    </location>
</feature>
<feature type="compositionally biased region" description="Polar residues" evidence="1">
    <location>
        <begin position="214"/>
        <end position="227"/>
    </location>
</feature>
<name>A0A0N0NJY4_9EURO</name>
<reference evidence="3 4" key="1">
    <citation type="submission" date="2015-06" db="EMBL/GenBank/DDBJ databases">
        <title>Draft genome of the ant-associated black yeast Phialophora attae CBS 131958.</title>
        <authorList>
            <person name="Moreno L.F."/>
            <person name="Stielow B.J."/>
            <person name="de Hoog S."/>
            <person name="Vicente V.A."/>
            <person name="Weiss V.A."/>
            <person name="de Vries M."/>
            <person name="Cruz L.M."/>
            <person name="Souza E.M."/>
        </authorList>
    </citation>
    <scope>NUCLEOTIDE SEQUENCE [LARGE SCALE GENOMIC DNA]</scope>
    <source>
        <strain evidence="3 4">CBS 131958</strain>
    </source>
</reference>
<feature type="region of interest" description="Disordered" evidence="1">
    <location>
        <begin position="203"/>
        <end position="379"/>
    </location>
</feature>
<proteinExistence type="predicted"/>
<feature type="compositionally biased region" description="Polar residues" evidence="1">
    <location>
        <begin position="306"/>
        <end position="318"/>
    </location>
</feature>
<feature type="compositionally biased region" description="Polar residues" evidence="1">
    <location>
        <begin position="64"/>
        <end position="74"/>
    </location>
</feature>
<dbReference type="STRING" id="1664694.A0A0N0NJY4"/>
<organism evidence="3 4">
    <name type="scientific">Cyphellophora attinorum</name>
    <dbReference type="NCBI Taxonomy" id="1664694"/>
    <lineage>
        <taxon>Eukaryota</taxon>
        <taxon>Fungi</taxon>
        <taxon>Dikarya</taxon>
        <taxon>Ascomycota</taxon>
        <taxon>Pezizomycotina</taxon>
        <taxon>Eurotiomycetes</taxon>
        <taxon>Chaetothyriomycetidae</taxon>
        <taxon>Chaetothyriales</taxon>
        <taxon>Cyphellophoraceae</taxon>
        <taxon>Cyphellophora</taxon>
    </lineage>
</organism>
<dbReference type="VEuPathDB" id="FungiDB:AB675_4048"/>
<comment type="caution">
    <text evidence="3">The sequence shown here is derived from an EMBL/GenBank/DDBJ whole genome shotgun (WGS) entry which is preliminary data.</text>
</comment>
<protein>
    <recommendedName>
        <fullName evidence="2">DUF6590 domain-containing protein</fullName>
    </recommendedName>
</protein>
<evidence type="ECO:0000313" key="4">
    <source>
        <dbReference type="Proteomes" id="UP000038010"/>
    </source>
</evidence>
<dbReference type="AlphaFoldDB" id="A0A0N0NJY4"/>
<feature type="compositionally biased region" description="Basic and acidic residues" evidence="1">
    <location>
        <begin position="38"/>
        <end position="63"/>
    </location>
</feature>
<dbReference type="OrthoDB" id="3559580at2759"/>
<dbReference type="Pfam" id="PF20233">
    <property type="entry name" value="DUF6590"/>
    <property type="match status" value="1"/>
</dbReference>
<evidence type="ECO:0000256" key="1">
    <source>
        <dbReference type="SAM" id="MobiDB-lite"/>
    </source>
</evidence>
<gene>
    <name evidence="3" type="ORF">AB675_4048</name>
</gene>
<dbReference type="EMBL" id="LFJN01000023">
    <property type="protein sequence ID" value="KPI37521.1"/>
    <property type="molecule type" value="Genomic_DNA"/>
</dbReference>